<dbReference type="PIRSF" id="PIRSF015592">
    <property type="entry name" value="Prld-crbxl_pptds"/>
    <property type="match status" value="1"/>
</dbReference>
<keyword evidence="3" id="KW-0645">Protease</keyword>
<comment type="similarity">
    <text evidence="1">Belongs to the peptidase C15 family.</text>
</comment>
<dbReference type="SUPFAM" id="SSF53182">
    <property type="entry name" value="Pyrrolidone carboxyl peptidase (pyroglutamate aminopeptidase)"/>
    <property type="match status" value="1"/>
</dbReference>
<keyword evidence="5" id="KW-0788">Thiol protease</keyword>
<feature type="active site" evidence="6">
    <location>
        <position position="164"/>
    </location>
</feature>
<organism evidence="7 8">
    <name type="scientific">Bifidobacterium aemilianum</name>
    <dbReference type="NCBI Taxonomy" id="2493120"/>
    <lineage>
        <taxon>Bacteria</taxon>
        <taxon>Bacillati</taxon>
        <taxon>Actinomycetota</taxon>
        <taxon>Actinomycetes</taxon>
        <taxon>Bifidobacteriales</taxon>
        <taxon>Bifidobacteriaceae</taxon>
        <taxon>Bifidobacterium</taxon>
    </lineage>
</organism>
<dbReference type="Pfam" id="PF01470">
    <property type="entry name" value="Peptidase_C15"/>
    <property type="match status" value="1"/>
</dbReference>
<dbReference type="InterPro" id="IPR036440">
    <property type="entry name" value="Peptidase_C15-like_sf"/>
</dbReference>
<dbReference type="InterPro" id="IPR033694">
    <property type="entry name" value="PGPEP1_Cys_AS"/>
</dbReference>
<dbReference type="OrthoDB" id="9779738at2"/>
<proteinExistence type="inferred from homology"/>
<dbReference type="AlphaFoldDB" id="A0A366K908"/>
<comment type="catalytic activity">
    <reaction evidence="6">
        <text>Release of an N-terminal pyroglutamyl group from a polypeptide, the second amino acid generally not being Pro.</text>
        <dbReference type="EC" id="3.4.19.3"/>
    </reaction>
</comment>
<keyword evidence="4" id="KW-0378">Hydrolase</keyword>
<evidence type="ECO:0000313" key="7">
    <source>
        <dbReference type="EMBL" id="RBP97613.1"/>
    </source>
</evidence>
<dbReference type="CDD" id="cd00501">
    <property type="entry name" value="Peptidase_C15"/>
    <property type="match status" value="1"/>
</dbReference>
<dbReference type="InterPro" id="IPR000816">
    <property type="entry name" value="Peptidase_C15"/>
</dbReference>
<dbReference type="PANTHER" id="PTHR23402:SF1">
    <property type="entry name" value="PYROGLUTAMYL-PEPTIDASE I"/>
    <property type="match status" value="1"/>
</dbReference>
<keyword evidence="8" id="KW-1185">Reference proteome</keyword>
<dbReference type="PANTHER" id="PTHR23402">
    <property type="entry name" value="PROTEASE FAMILY C15 PYROGLUTAMYL-PEPTIDASE I-RELATED"/>
    <property type="match status" value="1"/>
</dbReference>
<dbReference type="GO" id="GO:0005829">
    <property type="term" value="C:cytosol"/>
    <property type="evidence" value="ECO:0007669"/>
    <property type="project" value="InterPro"/>
</dbReference>
<dbReference type="Proteomes" id="UP000252530">
    <property type="component" value="Unassembled WGS sequence"/>
</dbReference>
<evidence type="ECO:0000256" key="4">
    <source>
        <dbReference type="ARBA" id="ARBA00022801"/>
    </source>
</evidence>
<dbReference type="GO" id="GO:0006508">
    <property type="term" value="P:proteolysis"/>
    <property type="evidence" value="ECO:0007669"/>
    <property type="project" value="UniProtKB-KW"/>
</dbReference>
<dbReference type="InterPro" id="IPR016125">
    <property type="entry name" value="Peptidase_C15-like"/>
</dbReference>
<name>A0A366K908_9BIFI</name>
<evidence type="ECO:0000256" key="1">
    <source>
        <dbReference type="ARBA" id="ARBA00006641"/>
    </source>
</evidence>
<evidence type="ECO:0000256" key="2">
    <source>
        <dbReference type="ARBA" id="ARBA00022490"/>
    </source>
</evidence>
<reference evidence="7 8" key="1">
    <citation type="submission" date="2017-10" db="EMBL/GenBank/DDBJ databases">
        <title>Bifidobacterium xylocopum sp. nov. and Bifidobacterium aemilianum sp. nov., from the carpenter bee (Xylocopa violacea) digestive tract.</title>
        <authorList>
            <person name="Alberoni D."/>
            <person name="Baffoni L."/>
            <person name="Di Gioia D."/>
            <person name="Gaggia F."/>
            <person name="Biavati B."/>
        </authorList>
    </citation>
    <scope>NUCLEOTIDE SEQUENCE [LARGE SCALE GENOMIC DNA]</scope>
    <source>
        <strain evidence="7 8">XV10</strain>
    </source>
</reference>
<evidence type="ECO:0000256" key="6">
    <source>
        <dbReference type="PROSITE-ProRule" id="PRU10077"/>
    </source>
</evidence>
<gene>
    <name evidence="7" type="ORF">CRD60_06400</name>
</gene>
<dbReference type="GO" id="GO:0016920">
    <property type="term" value="F:pyroglutamyl-peptidase activity"/>
    <property type="evidence" value="ECO:0007669"/>
    <property type="project" value="UniProtKB-EC"/>
</dbReference>
<dbReference type="PROSITE" id="PS01334">
    <property type="entry name" value="PYRASE_CYS"/>
    <property type="match status" value="1"/>
</dbReference>
<dbReference type="RefSeq" id="WP_113860454.1">
    <property type="nucleotide sequence ID" value="NZ_PDCG01000005.1"/>
</dbReference>
<accession>A0A366K908</accession>
<evidence type="ECO:0000313" key="8">
    <source>
        <dbReference type="Proteomes" id="UP000252530"/>
    </source>
</evidence>
<evidence type="ECO:0000256" key="3">
    <source>
        <dbReference type="ARBA" id="ARBA00022670"/>
    </source>
</evidence>
<dbReference type="EC" id="3.4.19.3" evidence="6"/>
<dbReference type="Gene3D" id="3.40.630.20">
    <property type="entry name" value="Peptidase C15, pyroglutamyl peptidase I-like"/>
    <property type="match status" value="1"/>
</dbReference>
<sequence length="232" mass="25267">MQEIKVVISGFNPYEGIKVNPSYEVPKAIAERGLLPLKASDQDFDDPLADVNLTINSVSLPISFEDAWSNLQETIEATQADIIIATGLKRAARGMLLERCATNLMDRIAPAQNGIADGSQPITPIKPEGPAAYWTRLPLHSIMDDFNGRGIPATLSSDAGTFVCNSLFYNLLDWTAGQKHKLAGFLSFPIVNESAHSQHGLPLDQQIQACSDLVRQTVRYYLQPSSGAILLS</sequence>
<keyword evidence="2" id="KW-0963">Cytoplasm</keyword>
<dbReference type="EMBL" id="PDCG01000005">
    <property type="protein sequence ID" value="RBP97613.1"/>
    <property type="molecule type" value="Genomic_DNA"/>
</dbReference>
<comment type="caution">
    <text evidence="7">The sequence shown here is derived from an EMBL/GenBank/DDBJ whole genome shotgun (WGS) entry which is preliminary data.</text>
</comment>
<protein>
    <recommendedName>
        <fullName evidence="6">Pyroglutamyl-peptidase I</fullName>
        <ecNumber evidence="6">3.4.19.3</ecNumber>
    </recommendedName>
</protein>
<evidence type="ECO:0000256" key="5">
    <source>
        <dbReference type="ARBA" id="ARBA00022807"/>
    </source>
</evidence>